<feature type="signal peptide" evidence="1">
    <location>
        <begin position="1"/>
        <end position="17"/>
    </location>
</feature>
<dbReference type="AlphaFoldDB" id="A0A4Q9L163"/>
<evidence type="ECO:0000313" key="3">
    <source>
        <dbReference type="Proteomes" id="UP000292362"/>
    </source>
</evidence>
<proteinExistence type="predicted"/>
<comment type="caution">
    <text evidence="2">The sequence shown here is derived from an EMBL/GenBank/DDBJ whole genome shotgun (WGS) entry which is preliminary data.</text>
</comment>
<reference evidence="2 3" key="1">
    <citation type="submission" date="2017-12" db="EMBL/GenBank/DDBJ databases">
        <authorList>
            <person name="Pombert J.-F."/>
            <person name="Haag K.L."/>
            <person name="Ebert D."/>
        </authorList>
    </citation>
    <scope>NUCLEOTIDE SEQUENCE [LARGE SCALE GENOMIC DNA]</scope>
    <source>
        <strain evidence="2">FI-OER-3-3</strain>
    </source>
</reference>
<evidence type="ECO:0000313" key="2">
    <source>
        <dbReference type="EMBL" id="TBU00270.1"/>
    </source>
</evidence>
<evidence type="ECO:0000256" key="1">
    <source>
        <dbReference type="SAM" id="SignalP"/>
    </source>
</evidence>
<sequence length="424" mass="50549">MFFIVLAVIYIICATNPKPTDDMLLNHFEQINNVILSSVQDAENEFIESLDQEVHRINIGSNNHRKEIIDGILVSFPEKSMKVCFFIMPNSHSSYLEEYDVFLLHRINSGLILRSIKKDNLNSKENPKTILFTNRKPFLNLFIKFISNMKNVLRIMCNNSINPILSSIGFLMKDHKNMTNHFLTGIYKTYYDRSQFHLDIILVTQRYKNIVFLDLEKIDEGLKRSINFYKIYRLDFEKIKDYFIELNLKTKYFFLNQIISTLGNEIDYYENEEPVFTQFEKSNVDFNAMKIYSKKVIDITGNSKMFDLENIYFCKIAMKKQNLHAFMPEKHFAHIKLFHFKIIIYTTKPEIFNIRFYTKKTPLQNIIFLLRVSSIFNQQKHNHPFLKIIIKINKMNRTQKVLNWKEFLLNIKDLLQYNGMNSFN</sequence>
<dbReference type="VEuPathDB" id="MicrosporidiaDB:CWI37_1059p0020"/>
<dbReference type="Proteomes" id="UP000292362">
    <property type="component" value="Unassembled WGS sequence"/>
</dbReference>
<keyword evidence="1" id="KW-0732">Signal</keyword>
<protein>
    <submittedName>
        <fullName evidence="2">Uncharacterized protein</fullName>
    </submittedName>
</protein>
<gene>
    <name evidence="2" type="ORF">CWI37_1059p0020</name>
</gene>
<feature type="chain" id="PRO_5020510423" evidence="1">
    <location>
        <begin position="18"/>
        <end position="424"/>
    </location>
</feature>
<dbReference type="EMBL" id="PITJ01001059">
    <property type="protein sequence ID" value="TBU00270.1"/>
    <property type="molecule type" value="Genomic_DNA"/>
</dbReference>
<name>A0A4Q9L163_9MICR</name>
<accession>A0A4Q9L163</accession>
<organism evidence="2 3">
    <name type="scientific">Hamiltosporidium tvaerminnensis</name>
    <dbReference type="NCBI Taxonomy" id="1176355"/>
    <lineage>
        <taxon>Eukaryota</taxon>
        <taxon>Fungi</taxon>
        <taxon>Fungi incertae sedis</taxon>
        <taxon>Microsporidia</taxon>
        <taxon>Dubosqiidae</taxon>
        <taxon>Hamiltosporidium</taxon>
    </lineage>
</organism>